<dbReference type="PANTHER" id="PTHR30290:SF9">
    <property type="entry name" value="OLIGOPEPTIDE-BINDING PROTEIN APPA"/>
    <property type="match status" value="1"/>
</dbReference>
<proteinExistence type="inferred from homology"/>
<dbReference type="InterPro" id="IPR023765">
    <property type="entry name" value="SBP_5_CS"/>
</dbReference>
<dbReference type="AlphaFoldDB" id="Q250W5"/>
<comment type="subcellular location">
    <subcellularLocation>
        <location evidence="1">Cell membrane</location>
        <topology evidence="1">Lipid-anchor</topology>
    </subcellularLocation>
</comment>
<dbReference type="STRING" id="138119.DSY0388"/>
<dbReference type="GO" id="GO:0042597">
    <property type="term" value="C:periplasmic space"/>
    <property type="evidence" value="ECO:0007669"/>
    <property type="project" value="UniProtKB-ARBA"/>
</dbReference>
<protein>
    <recommendedName>
        <fullName evidence="6">Solute-binding protein family 5 domain-containing protein</fullName>
    </recommendedName>
</protein>
<dbReference type="PROSITE" id="PS51257">
    <property type="entry name" value="PROKAR_LIPOPROTEIN"/>
    <property type="match status" value="1"/>
</dbReference>
<dbReference type="HOGENOM" id="CLU_520477_0_0_9"/>
<dbReference type="InterPro" id="IPR000914">
    <property type="entry name" value="SBP_5_dom"/>
</dbReference>
<dbReference type="KEGG" id="dsy:DSY0388"/>
<organism evidence="7 8">
    <name type="scientific">Desulfitobacterium hafniense (strain Y51)</name>
    <dbReference type="NCBI Taxonomy" id="138119"/>
    <lineage>
        <taxon>Bacteria</taxon>
        <taxon>Bacillati</taxon>
        <taxon>Bacillota</taxon>
        <taxon>Clostridia</taxon>
        <taxon>Eubacteriales</taxon>
        <taxon>Desulfitobacteriaceae</taxon>
        <taxon>Desulfitobacterium</taxon>
    </lineage>
</organism>
<reference evidence="7 8" key="1">
    <citation type="journal article" date="2006" name="J. Bacteriol.">
        <title>Complete genome sequence of the dehalorespiring bacterium Desulfitobacterium hafniense Y51 and comparison with Dehalococcoides ethenogenes 195.</title>
        <authorList>
            <person name="Nonaka H."/>
            <person name="Keresztes G."/>
            <person name="Shinoda Y."/>
            <person name="Ikenaga Y."/>
            <person name="Abe M."/>
            <person name="Naito K."/>
            <person name="Inatomi K."/>
            <person name="Furukawa K."/>
            <person name="Inui M."/>
            <person name="Yukawa H."/>
        </authorList>
    </citation>
    <scope>NUCLEOTIDE SEQUENCE [LARGE SCALE GENOMIC DNA]</scope>
    <source>
        <strain evidence="7 8">Y51</strain>
    </source>
</reference>
<dbReference type="CDD" id="cd08518">
    <property type="entry name" value="PBP2_NikA_DppA_OppA_like_19"/>
    <property type="match status" value="1"/>
</dbReference>
<dbReference type="GO" id="GO:0043190">
    <property type="term" value="C:ATP-binding cassette (ABC) transporter complex"/>
    <property type="evidence" value="ECO:0007669"/>
    <property type="project" value="InterPro"/>
</dbReference>
<comment type="similarity">
    <text evidence="2">Belongs to the bacterial solute-binding protein 5 family.</text>
</comment>
<dbReference type="eggNOG" id="COG0747">
    <property type="taxonomic scope" value="Bacteria"/>
</dbReference>
<evidence type="ECO:0000259" key="6">
    <source>
        <dbReference type="Pfam" id="PF00496"/>
    </source>
</evidence>
<keyword evidence="8" id="KW-1185">Reference proteome</keyword>
<evidence type="ECO:0000256" key="4">
    <source>
        <dbReference type="ARBA" id="ARBA00022729"/>
    </source>
</evidence>
<keyword evidence="3" id="KW-0813">Transport</keyword>
<dbReference type="PIRSF" id="PIRSF002741">
    <property type="entry name" value="MppA"/>
    <property type="match status" value="1"/>
</dbReference>
<dbReference type="GO" id="GO:1904680">
    <property type="term" value="F:peptide transmembrane transporter activity"/>
    <property type="evidence" value="ECO:0007669"/>
    <property type="project" value="TreeGrafter"/>
</dbReference>
<evidence type="ECO:0000313" key="8">
    <source>
        <dbReference type="Proteomes" id="UP000001946"/>
    </source>
</evidence>
<name>Q250W5_DESHY</name>
<dbReference type="SUPFAM" id="SSF53850">
    <property type="entry name" value="Periplasmic binding protein-like II"/>
    <property type="match status" value="1"/>
</dbReference>
<dbReference type="Gene3D" id="3.40.190.10">
    <property type="entry name" value="Periplasmic binding protein-like II"/>
    <property type="match status" value="1"/>
</dbReference>
<dbReference type="InterPro" id="IPR039424">
    <property type="entry name" value="SBP_5"/>
</dbReference>
<evidence type="ECO:0000256" key="3">
    <source>
        <dbReference type="ARBA" id="ARBA00022448"/>
    </source>
</evidence>
<dbReference type="EMBL" id="AP008230">
    <property type="protein sequence ID" value="BAE82177.1"/>
    <property type="molecule type" value="Genomic_DNA"/>
</dbReference>
<dbReference type="Pfam" id="PF00496">
    <property type="entry name" value="SBP_bac_5"/>
    <property type="match status" value="1"/>
</dbReference>
<evidence type="ECO:0000256" key="2">
    <source>
        <dbReference type="ARBA" id="ARBA00005695"/>
    </source>
</evidence>
<evidence type="ECO:0000256" key="1">
    <source>
        <dbReference type="ARBA" id="ARBA00004193"/>
    </source>
</evidence>
<feature type="domain" description="Solute-binding protein family 5" evidence="6">
    <location>
        <begin position="94"/>
        <end position="453"/>
    </location>
</feature>
<feature type="chain" id="PRO_5038629483" description="Solute-binding protein family 5 domain-containing protein" evidence="5">
    <location>
        <begin position="28"/>
        <end position="552"/>
    </location>
</feature>
<dbReference type="GO" id="GO:0015833">
    <property type="term" value="P:peptide transport"/>
    <property type="evidence" value="ECO:0007669"/>
    <property type="project" value="TreeGrafter"/>
</dbReference>
<feature type="signal peptide" evidence="5">
    <location>
        <begin position="1"/>
        <end position="27"/>
    </location>
</feature>
<accession>Q250W5</accession>
<dbReference type="InterPro" id="IPR030678">
    <property type="entry name" value="Peptide/Ni-bd"/>
</dbReference>
<dbReference type="Gene3D" id="3.10.105.10">
    <property type="entry name" value="Dipeptide-binding Protein, Domain 3"/>
    <property type="match status" value="1"/>
</dbReference>
<gene>
    <name evidence="7" type="ordered locus">DSY0388</name>
</gene>
<keyword evidence="4 5" id="KW-0732">Signal</keyword>
<evidence type="ECO:0000313" key="7">
    <source>
        <dbReference type="EMBL" id="BAE82177.1"/>
    </source>
</evidence>
<evidence type="ECO:0000256" key="5">
    <source>
        <dbReference type="SAM" id="SignalP"/>
    </source>
</evidence>
<dbReference type="PANTHER" id="PTHR30290">
    <property type="entry name" value="PERIPLASMIC BINDING COMPONENT OF ABC TRANSPORTER"/>
    <property type="match status" value="1"/>
</dbReference>
<sequence>MILRRRILMKKKLALVLSILLMLLVTACSSGTGAGKPAETTPSQEGAVPPPADGIVAYVGGTIFDSSLDPIKGAMSYGYSFTNCALLRMNPDSEYEGDMATKWSISEDSLVYTYKLRENVKFSDGSDFTADDVVFTYTTVKENQAHNENVDLTKLASVKALNDYTVEFTLSEPYSPFLDATACLGIVPSDSYDSKKFDQYPIGTGAWIVTQYDANQQIIVKANENYYEGAPAIKKVTFVSMNSEAAFSNAKSGQLDIVMIGPNYTSEKVAHMMTERFATMDIRMINLPVLKEQTMKNPDGKDIKVGNNVTSDINVRKALAIGIDRQTIINHAFNGVGKPAVSFTANLQWASTDTYADNRKVEASALLQDAGWVDTDGDGIREKNGLKCEFDVYAPGSDNDRFLLANAVAEDALKLGVKINVKTASWDEVANLQSTSGIVWGWGQYSPTVLNSLFNSQLFLKGAYDNVSGYANPQVDADIQKAFTSTTHDGAVAAWKAVQATANQDYPYLYIVNIEHCYLVKDSLDLSLDTQIAHPHGHGSPIICNMKDWNYK</sequence>
<dbReference type="PROSITE" id="PS01040">
    <property type="entry name" value="SBP_BACTERIAL_5"/>
    <property type="match status" value="1"/>
</dbReference>
<dbReference type="Proteomes" id="UP000001946">
    <property type="component" value="Chromosome"/>
</dbReference>